<feature type="compositionally biased region" description="Basic and acidic residues" evidence="8">
    <location>
        <begin position="44"/>
        <end position="54"/>
    </location>
</feature>
<proteinExistence type="inferred from homology"/>
<keyword evidence="4" id="KW-0645">Protease</keyword>
<dbReference type="EC" id="3.4.19.12" evidence="3"/>
<dbReference type="GO" id="GO:0061578">
    <property type="term" value="F:K63-linked deubiquitinase activity"/>
    <property type="evidence" value="ECO:0007669"/>
    <property type="project" value="TreeGrafter"/>
</dbReference>
<evidence type="ECO:0000256" key="8">
    <source>
        <dbReference type="SAM" id="MobiDB-lite"/>
    </source>
</evidence>
<dbReference type="InterPro" id="IPR050704">
    <property type="entry name" value="Peptidase_C85-like"/>
</dbReference>
<keyword evidence="6" id="KW-0378">Hydrolase</keyword>
<dbReference type="EMBL" id="GECU01036170">
    <property type="protein sequence ID" value="JAS71536.1"/>
    <property type="molecule type" value="Transcribed_RNA"/>
</dbReference>
<dbReference type="Pfam" id="PF02338">
    <property type="entry name" value="OTU"/>
    <property type="match status" value="1"/>
</dbReference>
<reference evidence="10" key="1">
    <citation type="submission" date="2015-11" db="EMBL/GenBank/DDBJ databases">
        <title>De novo transcriptome assembly of four potential Pierce s Disease insect vectors from Arizona vineyards.</title>
        <authorList>
            <person name="Tassone E.E."/>
        </authorList>
    </citation>
    <scope>NUCLEOTIDE SEQUENCE</scope>
</reference>
<feature type="region of interest" description="Disordered" evidence="8">
    <location>
        <begin position="370"/>
        <end position="408"/>
    </location>
</feature>
<evidence type="ECO:0000256" key="2">
    <source>
        <dbReference type="ARBA" id="ARBA00010407"/>
    </source>
</evidence>
<evidence type="ECO:0000256" key="5">
    <source>
        <dbReference type="ARBA" id="ARBA00022786"/>
    </source>
</evidence>
<gene>
    <name evidence="11" type="ORF">g.30319</name>
    <name evidence="10" type="ORF">g.30321</name>
</gene>
<dbReference type="AlphaFoldDB" id="A0A1B6HA27"/>
<evidence type="ECO:0000256" key="4">
    <source>
        <dbReference type="ARBA" id="ARBA00022670"/>
    </source>
</evidence>
<organism evidence="10">
    <name type="scientific">Homalodisca liturata</name>
    <dbReference type="NCBI Taxonomy" id="320908"/>
    <lineage>
        <taxon>Eukaryota</taxon>
        <taxon>Metazoa</taxon>
        <taxon>Ecdysozoa</taxon>
        <taxon>Arthropoda</taxon>
        <taxon>Hexapoda</taxon>
        <taxon>Insecta</taxon>
        <taxon>Pterygota</taxon>
        <taxon>Neoptera</taxon>
        <taxon>Paraneoptera</taxon>
        <taxon>Hemiptera</taxon>
        <taxon>Auchenorrhyncha</taxon>
        <taxon>Membracoidea</taxon>
        <taxon>Cicadellidae</taxon>
        <taxon>Cicadellinae</taxon>
        <taxon>Proconiini</taxon>
        <taxon>Homalodisca</taxon>
    </lineage>
</organism>
<keyword evidence="5" id="KW-0833">Ubl conjugation pathway</keyword>
<dbReference type="SUPFAM" id="SSF54001">
    <property type="entry name" value="Cysteine proteinases"/>
    <property type="match status" value="1"/>
</dbReference>
<dbReference type="FunFam" id="3.90.70.80:FF:000018">
    <property type="entry name" value="OTU domain-containing protein 5-B"/>
    <property type="match status" value="1"/>
</dbReference>
<comment type="catalytic activity">
    <reaction evidence="1">
        <text>Thiol-dependent hydrolysis of ester, thioester, amide, peptide and isopeptide bonds formed by the C-terminal Gly of ubiquitin (a 76-residue protein attached to proteins as an intracellular targeting signal).</text>
        <dbReference type="EC" id="3.4.19.12"/>
    </reaction>
</comment>
<dbReference type="PROSITE" id="PS50802">
    <property type="entry name" value="OTU"/>
    <property type="match status" value="1"/>
</dbReference>
<dbReference type="EMBL" id="GECU01023332">
    <property type="protein sequence ID" value="JAS84374.1"/>
    <property type="molecule type" value="Transcribed_RNA"/>
</dbReference>
<dbReference type="InterPro" id="IPR038765">
    <property type="entry name" value="Papain-like_cys_pep_sf"/>
</dbReference>
<name>A0A1B6HA27_9HEMI</name>
<feature type="region of interest" description="Disordered" evidence="8">
    <location>
        <begin position="1"/>
        <end position="138"/>
    </location>
</feature>
<evidence type="ECO:0000313" key="10">
    <source>
        <dbReference type="EMBL" id="JAS71536.1"/>
    </source>
</evidence>
<evidence type="ECO:0000313" key="11">
    <source>
        <dbReference type="EMBL" id="JAS84374.1"/>
    </source>
</evidence>
<dbReference type="InterPro" id="IPR003323">
    <property type="entry name" value="OTU_dom"/>
</dbReference>
<feature type="compositionally biased region" description="Basic and acidic residues" evidence="8">
    <location>
        <begin position="64"/>
        <end position="75"/>
    </location>
</feature>
<evidence type="ECO:0000259" key="9">
    <source>
        <dbReference type="PROSITE" id="PS50802"/>
    </source>
</evidence>
<evidence type="ECO:0000256" key="6">
    <source>
        <dbReference type="ARBA" id="ARBA00022801"/>
    </source>
</evidence>
<evidence type="ECO:0000256" key="7">
    <source>
        <dbReference type="ARBA" id="ARBA00033460"/>
    </source>
</evidence>
<dbReference type="GO" id="GO:0016579">
    <property type="term" value="P:protein deubiquitination"/>
    <property type="evidence" value="ECO:0007669"/>
    <property type="project" value="TreeGrafter"/>
</dbReference>
<dbReference type="GO" id="GO:0006508">
    <property type="term" value="P:proteolysis"/>
    <property type="evidence" value="ECO:0007669"/>
    <property type="project" value="UniProtKB-KW"/>
</dbReference>
<accession>A0A1B6HA27</accession>
<protein>
    <recommendedName>
        <fullName evidence="3">ubiquitinyl hydrolase 1</fullName>
        <ecNumber evidence="3">3.4.19.12</ecNumber>
    </recommendedName>
    <alternativeName>
        <fullName evidence="7">Deubiquitinating enzyme A</fullName>
    </alternativeName>
</protein>
<dbReference type="PANTHER" id="PTHR12419:SF4">
    <property type="entry name" value="OTU DOMAIN-CONTAINING PROTEIN 5"/>
    <property type="match status" value="1"/>
</dbReference>
<feature type="compositionally biased region" description="Low complexity" evidence="8">
    <location>
        <begin position="371"/>
        <end position="391"/>
    </location>
</feature>
<evidence type="ECO:0000256" key="3">
    <source>
        <dbReference type="ARBA" id="ARBA00012759"/>
    </source>
</evidence>
<feature type="compositionally biased region" description="Basic residues" evidence="8">
    <location>
        <begin position="1"/>
        <end position="10"/>
    </location>
</feature>
<dbReference type="GO" id="GO:0004843">
    <property type="term" value="F:cysteine-type deubiquitinase activity"/>
    <property type="evidence" value="ECO:0007669"/>
    <property type="project" value="UniProtKB-EC"/>
</dbReference>
<dbReference type="PANTHER" id="PTHR12419">
    <property type="entry name" value="OTU DOMAIN CONTAINING PROTEIN"/>
    <property type="match status" value="1"/>
</dbReference>
<feature type="domain" description="OTU" evidence="9">
    <location>
        <begin position="167"/>
        <end position="290"/>
    </location>
</feature>
<dbReference type="CDD" id="cd22752">
    <property type="entry name" value="OTU_OTUD5-like"/>
    <property type="match status" value="1"/>
</dbReference>
<evidence type="ECO:0000256" key="1">
    <source>
        <dbReference type="ARBA" id="ARBA00000707"/>
    </source>
</evidence>
<sequence length="483" mass="53912">MTILSKKKSIQGKSEVESSEATPHHNGSHTHGISLGSLPNHSQINERGRDERLNSPHSWPLSNAREEKRASHVPDYDSLESGPSHSKRRHRASPHRTTRSSKLRERERASPGSSPKAESSCDDKLEVSGSGYNSGDEYDARRLGEISEAEWVEKDRMFEKKMRKRGLTVKAMGEDGACLFRAVADQVYGDQEMHAVVRKHCMDYIAANGDYFSQYVTEDFTTYVNRKRLECTHGNHIEMQAMSEMYNRTIEVFCYGKEPINIFHGVQKSDNEPIRLSYQRGSHYNSIVDPHKATIGVGLGLPNFSPGGAEKSLIKDAMRQSEDFHIEQAMLEDKLRATDWEATNEAIEEQVARDSYLQWLRDTEKRDKALARSATATSTSATVTSPEVRSSPRSRHPSPKHGEGSSFGGECSQSFNVIESASFLNMLPPNMFGLSEWEDAGIVAQVLAASQQEYLDNLKKARDANNAHQIDSDANFGGPSTSS</sequence>
<dbReference type="Gene3D" id="3.90.70.80">
    <property type="match status" value="1"/>
</dbReference>
<comment type="similarity">
    <text evidence="2">Belongs to the peptidase C85 family.</text>
</comment>
<feature type="compositionally biased region" description="Basic residues" evidence="8">
    <location>
        <begin position="85"/>
        <end position="101"/>
    </location>
</feature>